<dbReference type="Proteomes" id="UP000192582">
    <property type="component" value="Unassembled WGS sequence"/>
</dbReference>
<organism evidence="2 3">
    <name type="scientific">Deinococcus hopiensis KR-140</name>
    <dbReference type="NCBI Taxonomy" id="695939"/>
    <lineage>
        <taxon>Bacteria</taxon>
        <taxon>Thermotogati</taxon>
        <taxon>Deinococcota</taxon>
        <taxon>Deinococci</taxon>
        <taxon>Deinococcales</taxon>
        <taxon>Deinococcaceae</taxon>
        <taxon>Deinococcus</taxon>
    </lineage>
</organism>
<dbReference type="OrthoDB" id="69917at2"/>
<feature type="domain" description="LexA repressor DNA-binding" evidence="1">
    <location>
        <begin position="15"/>
        <end position="54"/>
    </location>
</feature>
<dbReference type="SUPFAM" id="SSF46785">
    <property type="entry name" value="Winged helix' DNA-binding domain"/>
    <property type="match status" value="1"/>
</dbReference>
<dbReference type="GO" id="GO:0006508">
    <property type="term" value="P:proteolysis"/>
    <property type="evidence" value="ECO:0007669"/>
    <property type="project" value="InterPro"/>
</dbReference>
<dbReference type="CDD" id="cd00090">
    <property type="entry name" value="HTH_ARSR"/>
    <property type="match status" value="1"/>
</dbReference>
<dbReference type="EMBL" id="FWWU01000009">
    <property type="protein sequence ID" value="SMB94477.1"/>
    <property type="molecule type" value="Genomic_DNA"/>
</dbReference>
<protein>
    <submittedName>
        <fullName evidence="2">Predicted transcriptional regulator, ArsR family</fullName>
    </submittedName>
</protein>
<dbReference type="STRING" id="695939.SAMN00790413_02403"/>
<dbReference type="InterPro" id="IPR036388">
    <property type="entry name" value="WH-like_DNA-bd_sf"/>
</dbReference>
<gene>
    <name evidence="2" type="ORF">SAMN00790413_02403</name>
</gene>
<keyword evidence="3" id="KW-1185">Reference proteome</keyword>
<evidence type="ECO:0000313" key="2">
    <source>
        <dbReference type="EMBL" id="SMB94477.1"/>
    </source>
</evidence>
<evidence type="ECO:0000313" key="3">
    <source>
        <dbReference type="Proteomes" id="UP000192582"/>
    </source>
</evidence>
<proteinExistence type="predicted"/>
<dbReference type="AlphaFoldDB" id="A0A1W1VM93"/>
<dbReference type="InterPro" id="IPR006199">
    <property type="entry name" value="LexA_DNA-bd_dom"/>
</dbReference>
<name>A0A1W1VM93_9DEIO</name>
<dbReference type="InterPro" id="IPR011991">
    <property type="entry name" value="ArsR-like_HTH"/>
</dbReference>
<dbReference type="Pfam" id="PF01726">
    <property type="entry name" value="LexA_DNA_bind"/>
    <property type="match status" value="1"/>
</dbReference>
<dbReference type="Gene3D" id="1.10.10.10">
    <property type="entry name" value="Winged helix-like DNA-binding domain superfamily/Winged helix DNA-binding domain"/>
    <property type="match status" value="1"/>
</dbReference>
<evidence type="ECO:0000259" key="1">
    <source>
        <dbReference type="Pfam" id="PF01726"/>
    </source>
</evidence>
<dbReference type="RefSeq" id="WP_084049676.1">
    <property type="nucleotide sequence ID" value="NZ_FWWU01000009.1"/>
</dbReference>
<reference evidence="2 3" key="1">
    <citation type="submission" date="2017-04" db="EMBL/GenBank/DDBJ databases">
        <authorList>
            <person name="Afonso C.L."/>
            <person name="Miller P.J."/>
            <person name="Scott M.A."/>
            <person name="Spackman E."/>
            <person name="Goraichik I."/>
            <person name="Dimitrov K.M."/>
            <person name="Suarez D.L."/>
            <person name="Swayne D.E."/>
        </authorList>
    </citation>
    <scope>NUCLEOTIDE SEQUENCE [LARGE SCALE GENOMIC DNA]</scope>
    <source>
        <strain evidence="2 3">KR-140</strain>
    </source>
</reference>
<dbReference type="GO" id="GO:0004252">
    <property type="term" value="F:serine-type endopeptidase activity"/>
    <property type="evidence" value="ECO:0007669"/>
    <property type="project" value="InterPro"/>
</dbReference>
<sequence length="203" mass="22507">MDPKQRLCEHLKMHGPTSIRDLMQALQISENAVRHHLAALERGGYLRAVDDQPREGAGRPARLYGLTETAETLFPKYYAELLELILAEAEHQTMLDPLVGSLVKRLADQIRPKLENLTHEERILLAAEHLNLGGNLSQLERTPGGWELRAYNCPYLAVGCRFEAVCNIAPRVLSIATGLAAERVVCQRDGKAACHVLISIGLT</sequence>
<dbReference type="InterPro" id="IPR036390">
    <property type="entry name" value="WH_DNA-bd_sf"/>
</dbReference>
<accession>A0A1W1VM93</accession>